<evidence type="ECO:0000313" key="2">
    <source>
        <dbReference type="EMBL" id="AKF09765.1"/>
    </source>
</evidence>
<accession>A0A0F6W844</accession>
<organism evidence="2 3">
    <name type="scientific">Sandaracinus amylolyticus</name>
    <dbReference type="NCBI Taxonomy" id="927083"/>
    <lineage>
        <taxon>Bacteria</taxon>
        <taxon>Pseudomonadati</taxon>
        <taxon>Myxococcota</taxon>
        <taxon>Polyangia</taxon>
        <taxon>Polyangiales</taxon>
        <taxon>Sandaracinaceae</taxon>
        <taxon>Sandaracinus</taxon>
    </lineage>
</organism>
<dbReference type="STRING" id="927083.DB32_006914"/>
<gene>
    <name evidence="2" type="ORF">DB32_006914</name>
</gene>
<dbReference type="EMBL" id="CP011125">
    <property type="protein sequence ID" value="AKF09765.1"/>
    <property type="molecule type" value="Genomic_DNA"/>
</dbReference>
<evidence type="ECO:0000313" key="3">
    <source>
        <dbReference type="Proteomes" id="UP000034883"/>
    </source>
</evidence>
<sequence length="82" mass="8950">MPVRHPRARGGAHRGTQPGLDENDCQSPAATCAAARARRRSLIAARARRAARHATRSSRARSTPRAPWGPRHRAVIAAFVEH</sequence>
<feature type="region of interest" description="Disordered" evidence="1">
    <location>
        <begin position="48"/>
        <end position="70"/>
    </location>
</feature>
<reference evidence="2 3" key="1">
    <citation type="submission" date="2015-03" db="EMBL/GenBank/DDBJ databases">
        <title>Genome assembly of Sandaracinus amylolyticus DSM 53668.</title>
        <authorList>
            <person name="Sharma G."/>
            <person name="Subramanian S."/>
        </authorList>
    </citation>
    <scope>NUCLEOTIDE SEQUENCE [LARGE SCALE GENOMIC DNA]</scope>
    <source>
        <strain evidence="2 3">DSM 53668</strain>
    </source>
</reference>
<name>A0A0F6W844_9BACT</name>
<dbReference type="KEGG" id="samy:DB32_006914"/>
<feature type="region of interest" description="Disordered" evidence="1">
    <location>
        <begin position="1"/>
        <end position="27"/>
    </location>
</feature>
<keyword evidence="3" id="KW-1185">Reference proteome</keyword>
<protein>
    <submittedName>
        <fullName evidence="2">Uncharacterized protein</fullName>
    </submittedName>
</protein>
<feature type="compositionally biased region" description="Basic residues" evidence="1">
    <location>
        <begin position="48"/>
        <end position="59"/>
    </location>
</feature>
<evidence type="ECO:0000256" key="1">
    <source>
        <dbReference type="SAM" id="MobiDB-lite"/>
    </source>
</evidence>
<proteinExistence type="predicted"/>
<dbReference type="AlphaFoldDB" id="A0A0F6W844"/>
<feature type="compositionally biased region" description="Basic residues" evidence="1">
    <location>
        <begin position="1"/>
        <end position="12"/>
    </location>
</feature>
<dbReference type="Proteomes" id="UP000034883">
    <property type="component" value="Chromosome"/>
</dbReference>